<dbReference type="Pfam" id="PF00476">
    <property type="entry name" value="DNA_pol_A"/>
    <property type="match status" value="1"/>
</dbReference>
<evidence type="ECO:0000259" key="4">
    <source>
        <dbReference type="SMART" id="SM00482"/>
    </source>
</evidence>
<keyword evidence="2" id="KW-0235">DNA replication</keyword>
<dbReference type="PANTHER" id="PTHR10133">
    <property type="entry name" value="DNA POLYMERASE I"/>
    <property type="match status" value="1"/>
</dbReference>
<dbReference type="Proteomes" id="UP000533598">
    <property type="component" value="Unassembled WGS sequence"/>
</dbReference>
<accession>A0A7W7CIF5</accession>
<dbReference type="EMBL" id="JACHMH010000001">
    <property type="protein sequence ID" value="MBB4681794.1"/>
    <property type="molecule type" value="Genomic_DNA"/>
</dbReference>
<dbReference type="GO" id="GO:0003677">
    <property type="term" value="F:DNA binding"/>
    <property type="evidence" value="ECO:0007669"/>
    <property type="project" value="InterPro"/>
</dbReference>
<name>A0A7W7CIF5_9PSEU</name>
<gene>
    <name evidence="5" type="ORF">HNR67_007912</name>
</gene>
<comment type="catalytic activity">
    <reaction evidence="3">
        <text>DNA(n) + a 2'-deoxyribonucleoside 5'-triphosphate = DNA(n+1) + diphosphate</text>
        <dbReference type="Rhea" id="RHEA:22508"/>
        <dbReference type="Rhea" id="RHEA-COMP:17339"/>
        <dbReference type="Rhea" id="RHEA-COMP:17340"/>
        <dbReference type="ChEBI" id="CHEBI:33019"/>
        <dbReference type="ChEBI" id="CHEBI:61560"/>
        <dbReference type="ChEBI" id="CHEBI:173112"/>
        <dbReference type="EC" id="2.7.7.7"/>
    </reaction>
</comment>
<organism evidence="5 6">
    <name type="scientific">Crossiella cryophila</name>
    <dbReference type="NCBI Taxonomy" id="43355"/>
    <lineage>
        <taxon>Bacteria</taxon>
        <taxon>Bacillati</taxon>
        <taxon>Actinomycetota</taxon>
        <taxon>Actinomycetes</taxon>
        <taxon>Pseudonocardiales</taxon>
        <taxon>Pseudonocardiaceae</taxon>
        <taxon>Crossiella</taxon>
    </lineage>
</organism>
<dbReference type="Gene3D" id="1.10.150.20">
    <property type="entry name" value="5' to 3' exonuclease, C-terminal subdomain"/>
    <property type="match status" value="1"/>
</dbReference>
<dbReference type="SUPFAM" id="SSF56672">
    <property type="entry name" value="DNA/RNA polymerases"/>
    <property type="match status" value="1"/>
</dbReference>
<keyword evidence="6" id="KW-1185">Reference proteome</keyword>
<evidence type="ECO:0000256" key="2">
    <source>
        <dbReference type="ARBA" id="ARBA00022705"/>
    </source>
</evidence>
<dbReference type="GO" id="GO:0006261">
    <property type="term" value="P:DNA-templated DNA replication"/>
    <property type="evidence" value="ECO:0007669"/>
    <property type="project" value="InterPro"/>
</dbReference>
<evidence type="ECO:0000313" key="5">
    <source>
        <dbReference type="EMBL" id="MBB4681794.1"/>
    </source>
</evidence>
<dbReference type="AlphaFoldDB" id="A0A7W7CIF5"/>
<evidence type="ECO:0000256" key="3">
    <source>
        <dbReference type="ARBA" id="ARBA00049244"/>
    </source>
</evidence>
<dbReference type="InterPro" id="IPR043502">
    <property type="entry name" value="DNA/RNA_pol_sf"/>
</dbReference>
<dbReference type="Gene3D" id="3.30.70.370">
    <property type="match status" value="1"/>
</dbReference>
<keyword evidence="5" id="KW-0808">Transferase</keyword>
<reference evidence="5 6" key="1">
    <citation type="submission" date="2020-08" db="EMBL/GenBank/DDBJ databases">
        <title>Sequencing the genomes of 1000 actinobacteria strains.</title>
        <authorList>
            <person name="Klenk H.-P."/>
        </authorList>
    </citation>
    <scope>NUCLEOTIDE SEQUENCE [LARGE SCALE GENOMIC DNA]</scope>
    <source>
        <strain evidence="5 6">DSM 44230</strain>
    </source>
</reference>
<proteinExistence type="predicted"/>
<keyword evidence="5" id="KW-0548">Nucleotidyltransferase</keyword>
<dbReference type="InterPro" id="IPR001098">
    <property type="entry name" value="DNA-dir_DNA_pol_A_palm_dom"/>
</dbReference>
<sequence>MQPINSTRPVRHLTWEELLDTVRRGTPMTGPAHLLGLELSGWPGAWHVRVEPFSGTMAVLVAEVDEHGLRQLGWLDRTQRIRWVATDLGTVAIALAKVGVQLRLGYCLTLAQRAVDGYHRAEFTPPSDRAGLSERYRQIQADIGATSHGSALERLIELDSANALAAAELNVAGLPWDTGRHREVLTGLLGESSQADLYPRLTELDEQVAECFGGARFRWRTELPDAFDGEGVEVHGSRICDIEHLEHPAVPLLTRWRHLDALAHQFGYDWAKRWTVADRWFPVFYPAGTSTGRWTAEGGGLQLPRSLRCCVRARPGRRLLIADVSQLEPRILAHMAGDSGLLDFAEHDDPYEGLGRRFGMDRATAKTALLAALYGRRSGASRQAMNLLMRSCRAAMELLAEAEERARHGAAVRTELARTLPRPEQSTWSAIETSAARRTAEERLLVARFGRRGRAFPVQGTAAEVCCAALAALRTLLRGEDAGVVAFLHDEFVVEVAEDAVGEIEPLLRHAVLVGLARVVGQDAGSLPVSVHSGMDWERSKS</sequence>
<comment type="caution">
    <text evidence="5">The sequence shown here is derived from an EMBL/GenBank/DDBJ whole genome shotgun (WGS) entry which is preliminary data.</text>
</comment>
<dbReference type="GO" id="GO:0003887">
    <property type="term" value="F:DNA-directed DNA polymerase activity"/>
    <property type="evidence" value="ECO:0007669"/>
    <property type="project" value="UniProtKB-EC"/>
</dbReference>
<protein>
    <recommendedName>
        <fullName evidence="1">DNA-directed DNA polymerase</fullName>
        <ecNumber evidence="1">2.7.7.7</ecNumber>
    </recommendedName>
</protein>
<dbReference type="RefSeq" id="WP_185008636.1">
    <property type="nucleotide sequence ID" value="NZ_BAAAUI010000082.1"/>
</dbReference>
<feature type="domain" description="DNA-directed DNA polymerase family A palm" evidence="4">
    <location>
        <begin position="304"/>
        <end position="500"/>
    </location>
</feature>
<dbReference type="GO" id="GO:0006302">
    <property type="term" value="P:double-strand break repair"/>
    <property type="evidence" value="ECO:0007669"/>
    <property type="project" value="TreeGrafter"/>
</dbReference>
<dbReference type="SMART" id="SM00482">
    <property type="entry name" value="POLAc"/>
    <property type="match status" value="1"/>
</dbReference>
<evidence type="ECO:0000313" key="6">
    <source>
        <dbReference type="Proteomes" id="UP000533598"/>
    </source>
</evidence>
<dbReference type="EC" id="2.7.7.7" evidence="1"/>
<dbReference type="InterPro" id="IPR002298">
    <property type="entry name" value="DNA_polymerase_A"/>
</dbReference>
<dbReference type="PANTHER" id="PTHR10133:SF27">
    <property type="entry name" value="DNA POLYMERASE NU"/>
    <property type="match status" value="1"/>
</dbReference>
<evidence type="ECO:0000256" key="1">
    <source>
        <dbReference type="ARBA" id="ARBA00012417"/>
    </source>
</evidence>